<dbReference type="EMBL" id="WTZA01000002">
    <property type="protein sequence ID" value="MXO75742.1"/>
    <property type="molecule type" value="Genomic_DNA"/>
</dbReference>
<protein>
    <recommendedName>
        <fullName evidence="4">Tetratricopeptide repeat protein</fullName>
    </recommendedName>
</protein>
<keyword evidence="1" id="KW-0732">Signal</keyword>
<dbReference type="RefSeq" id="WP_160611630.1">
    <property type="nucleotide sequence ID" value="NZ_WTZA01000002.1"/>
</dbReference>
<evidence type="ECO:0008006" key="4">
    <source>
        <dbReference type="Google" id="ProtNLM"/>
    </source>
</evidence>
<evidence type="ECO:0000313" key="3">
    <source>
        <dbReference type="Proteomes" id="UP000439522"/>
    </source>
</evidence>
<evidence type="ECO:0000256" key="1">
    <source>
        <dbReference type="SAM" id="SignalP"/>
    </source>
</evidence>
<dbReference type="AlphaFoldDB" id="A0A6I4TES1"/>
<reference evidence="2 3" key="1">
    <citation type="submission" date="2019-12" db="EMBL/GenBank/DDBJ databases">
        <title>Genomic-based taxomic classification of the family Erythrobacteraceae.</title>
        <authorList>
            <person name="Xu L."/>
        </authorList>
    </citation>
    <scope>NUCLEOTIDE SEQUENCE [LARGE SCALE GENOMIC DNA]</scope>
    <source>
        <strain evidence="2 3">100921-2</strain>
    </source>
</reference>
<dbReference type="Proteomes" id="UP000439522">
    <property type="component" value="Unassembled WGS sequence"/>
</dbReference>
<comment type="caution">
    <text evidence="2">The sequence shown here is derived from an EMBL/GenBank/DDBJ whole genome shotgun (WGS) entry which is preliminary data.</text>
</comment>
<evidence type="ECO:0000313" key="2">
    <source>
        <dbReference type="EMBL" id="MXO75742.1"/>
    </source>
</evidence>
<gene>
    <name evidence="2" type="ORF">GRI40_10990</name>
</gene>
<accession>A0A6I4TES1</accession>
<name>A0A6I4TES1_9SPHN</name>
<dbReference type="OrthoDB" id="195735at2"/>
<proteinExistence type="predicted"/>
<keyword evidence="3" id="KW-1185">Reference proteome</keyword>
<feature type="chain" id="PRO_5026340318" description="Tetratricopeptide repeat protein" evidence="1">
    <location>
        <begin position="20"/>
        <end position="359"/>
    </location>
</feature>
<organism evidence="2 3">
    <name type="scientific">Tsuneonella aeria</name>
    <dbReference type="NCBI Taxonomy" id="1837929"/>
    <lineage>
        <taxon>Bacteria</taxon>
        <taxon>Pseudomonadati</taxon>
        <taxon>Pseudomonadota</taxon>
        <taxon>Alphaproteobacteria</taxon>
        <taxon>Sphingomonadales</taxon>
        <taxon>Erythrobacteraceae</taxon>
        <taxon>Tsuneonella</taxon>
    </lineage>
</organism>
<feature type="signal peptide" evidence="1">
    <location>
        <begin position="1"/>
        <end position="19"/>
    </location>
</feature>
<sequence>MYRIAFLGLASLSASATIAQTPATQTADLVERAERVECPMFDRDMIFVASDEEIEAEEKRVSDLCMKRFDALQAAAKSADLDEETSHRLSAAYIETSIAHGRNLVETGKPAEALNVLGSGYQQMMAHFDNGSHYHTLFENLPLFYELHRALALTGRAPEAAGTLTNARQLVDQALEANKTPDHPNGFLIRSTLRTAYQLEKNLGIFWSETSADIAAQGRREGASKARAYALDALNRWLLLADSDIGTVKTPAVKTSPDGAEALREIARVQFAAGDKQGASTSLAAAVDRVCTPPNANDRRAAMCKDVREDQRILAGSVKGDISPKGRFQMAAEIAEIQGRAIGNASGANARVRQALDAL</sequence>